<evidence type="ECO:0000313" key="4">
    <source>
        <dbReference type="Proteomes" id="UP000321518"/>
    </source>
</evidence>
<comment type="caution">
    <text evidence="3">The sequence shown here is derived from an EMBL/GenBank/DDBJ whole genome shotgun (WGS) entry which is preliminary data.</text>
</comment>
<protein>
    <recommendedName>
        <fullName evidence="2">Ubiquitin-like domain-containing protein</fullName>
    </recommendedName>
</protein>
<dbReference type="AlphaFoldDB" id="A0A511KQ64"/>
<dbReference type="OrthoDB" id="428577at2759"/>
<feature type="compositionally biased region" description="Basic residues" evidence="1">
    <location>
        <begin position="186"/>
        <end position="197"/>
    </location>
</feature>
<dbReference type="Pfam" id="PF00240">
    <property type="entry name" value="ubiquitin"/>
    <property type="match status" value="1"/>
</dbReference>
<reference evidence="3 4" key="1">
    <citation type="submission" date="2019-07" db="EMBL/GenBank/DDBJ databases">
        <title>Rhodotorula toruloides NBRC10032 genome sequencing.</title>
        <authorList>
            <person name="Shida Y."/>
            <person name="Takaku H."/>
            <person name="Ogasawara W."/>
            <person name="Mori K."/>
        </authorList>
    </citation>
    <scope>NUCLEOTIDE SEQUENCE [LARGE SCALE GENOMIC DNA]</scope>
    <source>
        <strain evidence="3 4">NBRC10032</strain>
    </source>
</reference>
<dbReference type="InterPro" id="IPR029071">
    <property type="entry name" value="Ubiquitin-like_domsf"/>
</dbReference>
<sequence>MQTSMVESTSASESKEIFQIFVRIDQSITLDVQSSDTIDNVKAKFQEKAGIPPRLQRFVFAGKQLEDDRTLSNYNIGARSTVQLVCRLLGGSGRERAGGNGSNKENRFMPYSYPSFTDRHSISYQSPLLPGSSTWRSAYASPRPYASPCAYAPSSSTPVASTSTSTPSPSLSASTSATLSLSTATQKKRWVPPRRPRPPLEAEGTREVVMARKRRASGGGGGVKGIGKAVKEGGESDAATVPAQTLPDNWTTFHSLHPTDRMPFYAKIATPVDLPPAYVSPPPTASNHQRKRPIFKLEGADSGRASLADHLSRLKLGVPISESLTSLAKAHVRADTVEQDAERIARSTRKRQSAILEAGGTPRPSRFTAREVLQLSVDLPPPDRFLIDGIDGVDLESAYKHLQSRQWIASKLELVRAKYELPQYLLQVPNGNFKGLDLLFFLVSNSTHLIQTLYSVSEFATALYMTPFSLSGQLSAPGVSLTLYAQTGCFAQLDPAVRAVNEYWMVQNRLAGVADWQRPRINVSYATPSGAAQLHIKLFAGISTDWTTLLTHIGSGNASDLGLGRFQYKTATTAMNCSIEWHTLELIPVQRLQPSLRLPLPALAPTGYGVPIVGAALAKSQQGRKGRTFKYTDAGIEGQRRKNAYVAAGKYLAIFEEVLSTSGKKVAFAFLDAKQGGSIYFTLPSLKKEAKRTQTTVCIDSQARRNGSTPFPKDRLASSAWAKWDPFLYTSAYLGVSLDDARDDYIVRVALPSRLPSAVADVTGTSASFDHDSDSDSDSSTASTAVNSTFFCTSKQTSQAGNVFAAAGLRRLQAFGETTAVFAKGLRKLDANSPDYQNQKLALAYFAVNGKSIDDVVKSAKEPNPRKRGAAIVGNAAARGGSTAIDVGFGVEEDGEEYEEIFEGDGDYEDPSFKESDEEGQDGMVELCGSDEDDDVVDAVNEVDEDEEEF</sequence>
<evidence type="ECO:0000256" key="1">
    <source>
        <dbReference type="SAM" id="MobiDB-lite"/>
    </source>
</evidence>
<dbReference type="Proteomes" id="UP000321518">
    <property type="component" value="Unassembled WGS sequence"/>
</dbReference>
<evidence type="ECO:0000259" key="2">
    <source>
        <dbReference type="PROSITE" id="PS50053"/>
    </source>
</evidence>
<dbReference type="InterPro" id="IPR019956">
    <property type="entry name" value="Ubiquitin_dom"/>
</dbReference>
<gene>
    <name evidence="3" type="ORF">Rt10032_c21g6529</name>
</gene>
<dbReference type="InterPro" id="IPR050158">
    <property type="entry name" value="Ubiquitin_ubiquitin-like"/>
</dbReference>
<feature type="compositionally biased region" description="Low complexity" evidence="1">
    <location>
        <begin position="151"/>
        <end position="185"/>
    </location>
</feature>
<dbReference type="InterPro" id="IPR000626">
    <property type="entry name" value="Ubiquitin-like_dom"/>
</dbReference>
<dbReference type="SMART" id="SM00213">
    <property type="entry name" value="UBQ"/>
    <property type="match status" value="1"/>
</dbReference>
<feature type="compositionally biased region" description="Acidic residues" evidence="1">
    <location>
        <begin position="903"/>
        <end position="921"/>
    </location>
</feature>
<feature type="domain" description="Ubiquitin-like" evidence="2">
    <location>
        <begin position="18"/>
        <end position="91"/>
    </location>
</feature>
<dbReference type="EMBL" id="BJWK01000021">
    <property type="protein sequence ID" value="GEM12512.1"/>
    <property type="molecule type" value="Genomic_DNA"/>
</dbReference>
<evidence type="ECO:0000313" key="3">
    <source>
        <dbReference type="EMBL" id="GEM12512.1"/>
    </source>
</evidence>
<proteinExistence type="predicted"/>
<dbReference type="SUPFAM" id="SSF54236">
    <property type="entry name" value="Ubiquitin-like"/>
    <property type="match status" value="1"/>
</dbReference>
<feature type="region of interest" description="Disordered" evidence="1">
    <location>
        <begin position="903"/>
        <end position="934"/>
    </location>
</feature>
<dbReference type="PANTHER" id="PTHR10666">
    <property type="entry name" value="UBIQUITIN"/>
    <property type="match status" value="1"/>
</dbReference>
<dbReference type="PROSITE" id="PS50053">
    <property type="entry name" value="UBIQUITIN_2"/>
    <property type="match status" value="1"/>
</dbReference>
<dbReference type="PRINTS" id="PR00348">
    <property type="entry name" value="UBIQUITIN"/>
</dbReference>
<organism evidence="3 4">
    <name type="scientific">Rhodotorula toruloides</name>
    <name type="common">Yeast</name>
    <name type="synonym">Rhodosporidium toruloides</name>
    <dbReference type="NCBI Taxonomy" id="5286"/>
    <lineage>
        <taxon>Eukaryota</taxon>
        <taxon>Fungi</taxon>
        <taxon>Dikarya</taxon>
        <taxon>Basidiomycota</taxon>
        <taxon>Pucciniomycotina</taxon>
        <taxon>Microbotryomycetes</taxon>
        <taxon>Sporidiobolales</taxon>
        <taxon>Sporidiobolaceae</taxon>
        <taxon>Rhodotorula</taxon>
    </lineage>
</organism>
<feature type="region of interest" description="Disordered" evidence="1">
    <location>
        <begin position="151"/>
        <end position="202"/>
    </location>
</feature>
<name>A0A511KQ64_RHOTO</name>
<dbReference type="Gene3D" id="3.10.20.90">
    <property type="entry name" value="Phosphatidylinositol 3-kinase Catalytic Subunit, Chain A, domain 1"/>
    <property type="match status" value="1"/>
</dbReference>
<accession>A0A511KQ64</accession>